<dbReference type="AlphaFoldDB" id="A0AAD7FSK9"/>
<keyword evidence="2" id="KW-1185">Reference proteome</keyword>
<accession>A0AAD7FSK9</accession>
<sequence>MRAQHALSWPPARFALRRPREAAAIHPAHPAKLFTAQLRKITREQLDAEYREVHVRNALLTAHRASIALPTVLSVSRWTPSVDWGTEISGVDCDFELTSGRGALRGAHSSMVLVRVGNSSLAFTAPVLFRSRCLRCSAGKLAHAWTRIPDLAYAFRYGCCAP</sequence>
<reference evidence="1" key="1">
    <citation type="submission" date="2023-03" db="EMBL/GenBank/DDBJ databases">
        <title>Massive genome expansion in bonnet fungi (Mycena s.s.) driven by repeated elements and novel gene families across ecological guilds.</title>
        <authorList>
            <consortium name="Lawrence Berkeley National Laboratory"/>
            <person name="Harder C.B."/>
            <person name="Miyauchi S."/>
            <person name="Viragh M."/>
            <person name="Kuo A."/>
            <person name="Thoen E."/>
            <person name="Andreopoulos B."/>
            <person name="Lu D."/>
            <person name="Skrede I."/>
            <person name="Drula E."/>
            <person name="Henrissat B."/>
            <person name="Morin E."/>
            <person name="Kohler A."/>
            <person name="Barry K."/>
            <person name="LaButti K."/>
            <person name="Morin E."/>
            <person name="Salamov A."/>
            <person name="Lipzen A."/>
            <person name="Mereny Z."/>
            <person name="Hegedus B."/>
            <person name="Baldrian P."/>
            <person name="Stursova M."/>
            <person name="Weitz H."/>
            <person name="Taylor A."/>
            <person name="Grigoriev I.V."/>
            <person name="Nagy L.G."/>
            <person name="Martin F."/>
            <person name="Kauserud H."/>
        </authorList>
    </citation>
    <scope>NUCLEOTIDE SEQUENCE</scope>
    <source>
        <strain evidence="1">CBHHK067</strain>
    </source>
</reference>
<dbReference type="Proteomes" id="UP001221757">
    <property type="component" value="Unassembled WGS sequence"/>
</dbReference>
<evidence type="ECO:0000313" key="1">
    <source>
        <dbReference type="EMBL" id="KAJ7640908.1"/>
    </source>
</evidence>
<proteinExistence type="predicted"/>
<evidence type="ECO:0000313" key="2">
    <source>
        <dbReference type="Proteomes" id="UP001221757"/>
    </source>
</evidence>
<protein>
    <submittedName>
        <fullName evidence="1">Uncharacterized protein</fullName>
    </submittedName>
</protein>
<name>A0AAD7FSK9_MYCRO</name>
<comment type="caution">
    <text evidence="1">The sequence shown here is derived from an EMBL/GenBank/DDBJ whole genome shotgun (WGS) entry which is preliminary data.</text>
</comment>
<organism evidence="1 2">
    <name type="scientific">Mycena rosella</name>
    <name type="common">Pink bonnet</name>
    <name type="synonym">Agaricus rosellus</name>
    <dbReference type="NCBI Taxonomy" id="1033263"/>
    <lineage>
        <taxon>Eukaryota</taxon>
        <taxon>Fungi</taxon>
        <taxon>Dikarya</taxon>
        <taxon>Basidiomycota</taxon>
        <taxon>Agaricomycotina</taxon>
        <taxon>Agaricomycetes</taxon>
        <taxon>Agaricomycetidae</taxon>
        <taxon>Agaricales</taxon>
        <taxon>Marasmiineae</taxon>
        <taxon>Mycenaceae</taxon>
        <taxon>Mycena</taxon>
    </lineage>
</organism>
<gene>
    <name evidence="1" type="ORF">B0H17DRAFT_1216471</name>
</gene>
<dbReference type="EMBL" id="JARKIE010000421">
    <property type="protein sequence ID" value="KAJ7640908.1"/>
    <property type="molecule type" value="Genomic_DNA"/>
</dbReference>